<dbReference type="InterPro" id="IPR011013">
    <property type="entry name" value="Gal_mutarotase_sf_dom"/>
</dbReference>
<dbReference type="PANTHER" id="PTHR46017:SF1">
    <property type="entry name" value="ALPHA-MANNOSIDASE 2C1"/>
    <property type="match status" value="1"/>
</dbReference>
<comment type="similarity">
    <text evidence="1">Belongs to the glycosyl hydrolase 38 family.</text>
</comment>
<gene>
    <name evidence="6" type="ORF">FYJ85_16090</name>
</gene>
<evidence type="ECO:0000313" key="7">
    <source>
        <dbReference type="Proteomes" id="UP000435649"/>
    </source>
</evidence>
<dbReference type="InterPro" id="IPR011682">
    <property type="entry name" value="Glyco_hydro_38_C"/>
</dbReference>
<dbReference type="SUPFAM" id="SSF88688">
    <property type="entry name" value="Families 57/38 glycoside transferase middle domain"/>
    <property type="match status" value="1"/>
</dbReference>
<evidence type="ECO:0000256" key="4">
    <source>
        <dbReference type="ARBA" id="ARBA00023295"/>
    </source>
</evidence>
<dbReference type="SUPFAM" id="SSF88713">
    <property type="entry name" value="Glycoside hydrolase/deacetylase"/>
    <property type="match status" value="1"/>
</dbReference>
<dbReference type="Pfam" id="PF09261">
    <property type="entry name" value="Alpha-mann_mid"/>
    <property type="match status" value="1"/>
</dbReference>
<dbReference type="Proteomes" id="UP000435649">
    <property type="component" value="Unassembled WGS sequence"/>
</dbReference>
<dbReference type="SUPFAM" id="SSF74650">
    <property type="entry name" value="Galactose mutarotase-like"/>
    <property type="match status" value="1"/>
</dbReference>
<dbReference type="GO" id="GO:0009313">
    <property type="term" value="P:oligosaccharide catabolic process"/>
    <property type="evidence" value="ECO:0007669"/>
    <property type="project" value="TreeGrafter"/>
</dbReference>
<evidence type="ECO:0000313" key="6">
    <source>
        <dbReference type="EMBL" id="MST98559.1"/>
    </source>
</evidence>
<keyword evidence="2" id="KW-0479">Metal-binding</keyword>
<keyword evidence="7" id="KW-1185">Reference proteome</keyword>
<dbReference type="RefSeq" id="WP_154419513.1">
    <property type="nucleotide sequence ID" value="NZ_VUNS01000020.1"/>
</dbReference>
<dbReference type="CDD" id="cd10789">
    <property type="entry name" value="GH38N_AMII_ER_cytosolic"/>
    <property type="match status" value="1"/>
</dbReference>
<dbReference type="GO" id="GO:0030246">
    <property type="term" value="F:carbohydrate binding"/>
    <property type="evidence" value="ECO:0007669"/>
    <property type="project" value="InterPro"/>
</dbReference>
<dbReference type="FunFam" id="1.20.1270.50:FF:000004">
    <property type="entry name" value="alpha-mannosidase 2C1 isoform X1"/>
    <property type="match status" value="1"/>
</dbReference>
<dbReference type="Pfam" id="PF07748">
    <property type="entry name" value="Glyco_hydro_38C"/>
    <property type="match status" value="1"/>
</dbReference>
<name>A0A844G8E9_9BACT</name>
<dbReference type="Gene3D" id="2.70.98.30">
    <property type="entry name" value="Golgi alpha-mannosidase II, domain 4"/>
    <property type="match status" value="1"/>
</dbReference>
<evidence type="ECO:0000259" key="5">
    <source>
        <dbReference type="SMART" id="SM00872"/>
    </source>
</evidence>
<dbReference type="Gene3D" id="2.60.40.2220">
    <property type="match status" value="1"/>
</dbReference>
<evidence type="ECO:0000256" key="3">
    <source>
        <dbReference type="ARBA" id="ARBA00022801"/>
    </source>
</evidence>
<dbReference type="PANTHER" id="PTHR46017">
    <property type="entry name" value="ALPHA-MANNOSIDASE 2C1"/>
    <property type="match status" value="1"/>
</dbReference>
<dbReference type="FunFam" id="3.20.110.10:FF:000002">
    <property type="entry name" value="alpha-mannosidase 2C1 isoform X1"/>
    <property type="match status" value="1"/>
</dbReference>
<dbReference type="Gene3D" id="3.20.110.10">
    <property type="entry name" value="Glycoside hydrolase 38, N terminal domain"/>
    <property type="match status" value="1"/>
</dbReference>
<dbReference type="Pfam" id="PF17677">
    <property type="entry name" value="Glyco_hydro38C2"/>
    <property type="match status" value="1"/>
</dbReference>
<comment type="caution">
    <text evidence="6">The sequence shown here is derived from an EMBL/GenBank/DDBJ whole genome shotgun (WGS) entry which is preliminary data.</text>
</comment>
<dbReference type="EMBL" id="VUNS01000020">
    <property type="protein sequence ID" value="MST98559.1"/>
    <property type="molecule type" value="Genomic_DNA"/>
</dbReference>
<dbReference type="GO" id="GO:0046872">
    <property type="term" value="F:metal ion binding"/>
    <property type="evidence" value="ECO:0007669"/>
    <property type="project" value="UniProtKB-KW"/>
</dbReference>
<feature type="domain" description="Glycoside hydrolase family 38 central" evidence="5">
    <location>
        <begin position="512"/>
        <end position="587"/>
    </location>
</feature>
<proteinExistence type="inferred from homology"/>
<dbReference type="GO" id="GO:0006013">
    <property type="term" value="P:mannose metabolic process"/>
    <property type="evidence" value="ECO:0007669"/>
    <property type="project" value="InterPro"/>
</dbReference>
<dbReference type="InterPro" id="IPR000602">
    <property type="entry name" value="Glyco_hydro_38_N"/>
</dbReference>
<dbReference type="InterPro" id="IPR028995">
    <property type="entry name" value="Glyco_hydro_57/38_cen_sf"/>
</dbReference>
<dbReference type="Pfam" id="PF22907">
    <property type="entry name" value="Ams1-like_1st"/>
    <property type="match status" value="1"/>
</dbReference>
<dbReference type="GO" id="GO:0004559">
    <property type="term" value="F:alpha-mannosidase activity"/>
    <property type="evidence" value="ECO:0007669"/>
    <property type="project" value="InterPro"/>
</dbReference>
<dbReference type="InterPro" id="IPR027291">
    <property type="entry name" value="Glyco_hydro_38_N_sf"/>
</dbReference>
<dbReference type="InterPro" id="IPR041147">
    <property type="entry name" value="GH38_C"/>
</dbReference>
<sequence length="1022" mass="114365">MLQREFDLYLDRARHFYKRLADELFFETVPMEAEFRHCADPVPYAKRLEGEYRPIREGERWGGPWDSGWFRLTAEVPAAWAGKPVALAVNLNGEALLFRDGVPYFGFSGGSVFGENYRKEIFQLPYEVAAGQKLEFWVEAAANSLFGMEMNGEPSLHTLYPYGDYKGVANKLRIGLFNRELWHLRLDFEVLLDLVSVLPPRGRRTDEIVMAMNDAANRFAENPANAGIAREALKKVLSRPAVSSAMTACATGHAHIDTGWLWPVRESIRKCARTFASQLLLLEQYPDYVFGASAPQHYAFVKEHYPELYEKIKAAVKSGRWELQGGMWVEADCNLISGESMVRQFLHGKNFFMDEFGEDVKNLWIPDVFGYSAAMPQIIRQAGCDYFLTQKISWSWSNKFPYHTFNWRGIDGSEVLTHFPPEDTYNASVVPRELVPAETKFNENTILDEFMSLYGIGDGGGGPKEEYLERAKRLANLEGCPKVKFGRADRFFERIAACRDKLPTWSGELYLELHRGTLTVQARTKRNNRKLEELLATVEFAHSLLPLSEYPAEALDRIWKTLLINQFHDIIPGSSIRKVYETTEREHAEALEAAARLAGDAVRKLGRAASGAVTLVNSLSVPQDDPVVLPAEWDGSAVLDASGSALPAQIEDGRVVAAVTVPADALTVLARGAGRAPACEPLEGRVLENGLIRYEFDADGRLTRAFDKEAGREVLPPGAAGNEFSLYVERANNHEAWDIEIFYEQQKCGTAKSIEPARGWRGPVRSGLEFRLGIGNSRLVQRVTLAEGSKRLDFATEAEWHEERKMLRVAFPVAVFTEEANFDIQYGTVRRPTHRNTSWDAARFEVCGQKFADLSEEFYGAALLNDCKYGYKVFGTTLDLCLLRAPKFPDWDADQGHHEFIYSFLPHTGSLNNSGVRSEAAKLNRPALAVPGVAAETVSPLSLEAATVALTVVKKAEKEDCLVIRLVEQAGRNSQAVLTVPAGKRLVGTNLLEWTNDDVLTPEAGTVALTFRPYEIKTFKVV</sequence>
<dbReference type="InterPro" id="IPR011330">
    <property type="entry name" value="Glyco_hydro/deAcase_b/a-brl"/>
</dbReference>
<protein>
    <submittedName>
        <fullName evidence="6">Alpha-mannosidase</fullName>
    </submittedName>
</protein>
<keyword evidence="4" id="KW-0326">Glycosidase</keyword>
<dbReference type="SMART" id="SM00872">
    <property type="entry name" value="Alpha-mann_mid"/>
    <property type="match status" value="1"/>
</dbReference>
<dbReference type="AlphaFoldDB" id="A0A844G8E9"/>
<evidence type="ECO:0000256" key="1">
    <source>
        <dbReference type="ARBA" id="ARBA00009792"/>
    </source>
</evidence>
<accession>A0A844G8E9</accession>
<keyword evidence="3" id="KW-0378">Hydrolase</keyword>
<evidence type="ECO:0000256" key="2">
    <source>
        <dbReference type="ARBA" id="ARBA00022723"/>
    </source>
</evidence>
<dbReference type="InterPro" id="IPR054723">
    <property type="entry name" value="Ams1-like_N"/>
</dbReference>
<dbReference type="InterPro" id="IPR015341">
    <property type="entry name" value="Glyco_hydro_38_cen"/>
</dbReference>
<dbReference type="Gene3D" id="1.20.1270.50">
    <property type="entry name" value="Glycoside hydrolase family 38, central domain"/>
    <property type="match status" value="1"/>
</dbReference>
<reference evidence="6 7" key="1">
    <citation type="submission" date="2019-08" db="EMBL/GenBank/DDBJ databases">
        <title>In-depth cultivation of the pig gut microbiome towards novel bacterial diversity and tailored functional studies.</title>
        <authorList>
            <person name="Wylensek D."/>
            <person name="Hitch T.C.A."/>
            <person name="Clavel T."/>
        </authorList>
    </citation>
    <scope>NUCLEOTIDE SEQUENCE [LARGE SCALE GENOMIC DNA]</scope>
    <source>
        <strain evidence="6 7">BBE-744-WT-12</strain>
    </source>
</reference>
<dbReference type="Pfam" id="PF01074">
    <property type="entry name" value="Glyco_hydro_38N"/>
    <property type="match status" value="1"/>
</dbReference>
<organism evidence="6 7">
    <name type="scientific">Victivallis lenta</name>
    <dbReference type="NCBI Taxonomy" id="2606640"/>
    <lineage>
        <taxon>Bacteria</taxon>
        <taxon>Pseudomonadati</taxon>
        <taxon>Lentisphaerota</taxon>
        <taxon>Lentisphaeria</taxon>
        <taxon>Victivallales</taxon>
        <taxon>Victivallaceae</taxon>
        <taxon>Victivallis</taxon>
    </lineage>
</organism>
<dbReference type="InterPro" id="IPR037094">
    <property type="entry name" value="Glyco_hydro_38_cen_sf"/>
</dbReference>